<proteinExistence type="predicted"/>
<evidence type="ECO:0000313" key="3">
    <source>
        <dbReference type="Proteomes" id="UP000278807"/>
    </source>
</evidence>
<organism evidence="4">
    <name type="scientific">Rodentolepis nana</name>
    <name type="common">Dwarf tapeworm</name>
    <name type="synonym">Hymenolepis nana</name>
    <dbReference type="NCBI Taxonomy" id="102285"/>
    <lineage>
        <taxon>Eukaryota</taxon>
        <taxon>Metazoa</taxon>
        <taxon>Spiralia</taxon>
        <taxon>Lophotrochozoa</taxon>
        <taxon>Platyhelminthes</taxon>
        <taxon>Cestoda</taxon>
        <taxon>Eucestoda</taxon>
        <taxon>Cyclophyllidea</taxon>
        <taxon>Hymenolepididae</taxon>
        <taxon>Rodentolepis</taxon>
    </lineage>
</organism>
<keyword evidence="3" id="KW-1185">Reference proteome</keyword>
<evidence type="ECO:0000256" key="1">
    <source>
        <dbReference type="SAM" id="MobiDB-lite"/>
    </source>
</evidence>
<gene>
    <name evidence="2" type="ORF">HNAJ_LOCUS6536</name>
</gene>
<name>A0A0R3THJ9_RODNA</name>
<evidence type="ECO:0000313" key="4">
    <source>
        <dbReference type="WBParaSite" id="HNAJ_0000654001-mRNA-1"/>
    </source>
</evidence>
<reference evidence="4" key="1">
    <citation type="submission" date="2017-02" db="UniProtKB">
        <authorList>
            <consortium name="WormBaseParasite"/>
        </authorList>
    </citation>
    <scope>IDENTIFICATION</scope>
</reference>
<dbReference type="Proteomes" id="UP000278807">
    <property type="component" value="Unassembled WGS sequence"/>
</dbReference>
<accession>A0A0R3THJ9</accession>
<evidence type="ECO:0000313" key="2">
    <source>
        <dbReference type="EMBL" id="VDO02396.1"/>
    </source>
</evidence>
<dbReference type="WBParaSite" id="HNAJ_0000654001-mRNA-1">
    <property type="protein sequence ID" value="HNAJ_0000654001-mRNA-1"/>
    <property type="gene ID" value="HNAJ_0000654001"/>
</dbReference>
<sequence length="152" mass="17235">MEEHTTGRPSVDQILHSGPQRHQRPSQYRPFKTGISGASDTETRLGGAAVKRERPVACRQRSSVERGITLTSEPVSTRNLSLEFLSNTYNRRLREWPGSVVAFTAWRVLFPTGCVVDVWGIDTNGYIFWLYPHRFDGSSIQCHHVLMDSDAF</sequence>
<reference evidence="2 3" key="2">
    <citation type="submission" date="2018-11" db="EMBL/GenBank/DDBJ databases">
        <authorList>
            <consortium name="Pathogen Informatics"/>
        </authorList>
    </citation>
    <scope>NUCLEOTIDE SEQUENCE [LARGE SCALE GENOMIC DNA]</scope>
</reference>
<feature type="region of interest" description="Disordered" evidence="1">
    <location>
        <begin position="1"/>
        <end position="52"/>
    </location>
</feature>
<dbReference type="AlphaFoldDB" id="A0A0R3THJ9"/>
<dbReference type="EMBL" id="UZAE01007339">
    <property type="protein sequence ID" value="VDO02396.1"/>
    <property type="molecule type" value="Genomic_DNA"/>
</dbReference>
<protein>
    <submittedName>
        <fullName evidence="2 4">Uncharacterized protein</fullName>
    </submittedName>
</protein>